<keyword evidence="6" id="KW-0460">Magnesium</keyword>
<feature type="transmembrane region" description="Helical" evidence="7">
    <location>
        <begin position="92"/>
        <end position="115"/>
    </location>
</feature>
<evidence type="ECO:0000256" key="6">
    <source>
        <dbReference type="PIRSR" id="PIRSR600715-1"/>
    </source>
</evidence>
<feature type="transmembrane region" description="Helical" evidence="7">
    <location>
        <begin position="165"/>
        <end position="184"/>
    </location>
</feature>
<dbReference type="GO" id="GO:0044038">
    <property type="term" value="P:cell wall macromolecule biosynthetic process"/>
    <property type="evidence" value="ECO:0007669"/>
    <property type="project" value="TreeGrafter"/>
</dbReference>
<keyword evidence="4 7" id="KW-1133">Transmembrane helix</keyword>
<dbReference type="GO" id="GO:0046872">
    <property type="term" value="F:metal ion binding"/>
    <property type="evidence" value="ECO:0007669"/>
    <property type="project" value="UniProtKB-KW"/>
</dbReference>
<feature type="binding site" evidence="6">
    <location>
        <position position="249"/>
    </location>
    <ligand>
        <name>Mg(2+)</name>
        <dbReference type="ChEBI" id="CHEBI:18420"/>
    </ligand>
</feature>
<feature type="transmembrane region" description="Helical" evidence="7">
    <location>
        <begin position="136"/>
        <end position="159"/>
    </location>
</feature>
<feature type="transmembrane region" description="Helical" evidence="7">
    <location>
        <begin position="320"/>
        <end position="338"/>
    </location>
</feature>
<dbReference type="GO" id="GO:0005886">
    <property type="term" value="C:plasma membrane"/>
    <property type="evidence" value="ECO:0007669"/>
    <property type="project" value="TreeGrafter"/>
</dbReference>
<gene>
    <name evidence="8" type="ORF">UV06_C0003G0057</name>
</gene>
<dbReference type="PANTHER" id="PTHR22926:SF5">
    <property type="entry name" value="PHOSPHO-N-ACETYLMURAMOYL-PENTAPEPTIDE-TRANSFERASE HOMOLOG"/>
    <property type="match status" value="1"/>
</dbReference>
<name>A0A0G1B9P2_9BACT</name>
<evidence type="ECO:0000256" key="3">
    <source>
        <dbReference type="ARBA" id="ARBA00022692"/>
    </source>
</evidence>
<dbReference type="Proteomes" id="UP000033854">
    <property type="component" value="Unassembled WGS sequence"/>
</dbReference>
<comment type="cofactor">
    <cofactor evidence="6">
        <name>Mg(2+)</name>
        <dbReference type="ChEBI" id="CHEBI:18420"/>
    </cofactor>
</comment>
<evidence type="ECO:0000313" key="9">
    <source>
        <dbReference type="Proteomes" id="UP000033854"/>
    </source>
</evidence>
<accession>A0A0G1B9P2</accession>
<dbReference type="InterPro" id="IPR018480">
    <property type="entry name" value="PNAcMuramoyl-5peptid_Trfase_CS"/>
</dbReference>
<evidence type="ECO:0000256" key="5">
    <source>
        <dbReference type="ARBA" id="ARBA00023136"/>
    </source>
</evidence>
<feature type="transmembrane region" description="Helical" evidence="7">
    <location>
        <begin position="6"/>
        <end position="27"/>
    </location>
</feature>
<keyword evidence="2 8" id="KW-0808">Transferase</keyword>
<feature type="transmembrane region" description="Helical" evidence="7">
    <location>
        <begin position="270"/>
        <end position="290"/>
    </location>
</feature>
<keyword evidence="3 7" id="KW-0812">Transmembrane</keyword>
<feature type="binding site" evidence="6">
    <location>
        <position position="189"/>
    </location>
    <ligand>
        <name>Mg(2+)</name>
        <dbReference type="ChEBI" id="CHEBI:18420"/>
    </ligand>
</feature>
<keyword evidence="5 7" id="KW-0472">Membrane</keyword>
<dbReference type="Pfam" id="PF00953">
    <property type="entry name" value="Glycos_transf_4"/>
    <property type="match status" value="1"/>
</dbReference>
<reference evidence="8 9" key="1">
    <citation type="journal article" date="2015" name="Nature">
        <title>rRNA introns, odd ribosomes, and small enigmatic genomes across a large radiation of phyla.</title>
        <authorList>
            <person name="Brown C.T."/>
            <person name="Hug L.A."/>
            <person name="Thomas B.C."/>
            <person name="Sharon I."/>
            <person name="Castelle C.J."/>
            <person name="Singh A."/>
            <person name="Wilkins M.J."/>
            <person name="Williams K.H."/>
            <person name="Banfield J.F."/>
        </authorList>
    </citation>
    <scope>NUCLEOTIDE SEQUENCE [LARGE SCALE GENOMIC DNA]</scope>
</reference>
<evidence type="ECO:0000256" key="1">
    <source>
        <dbReference type="ARBA" id="ARBA00004141"/>
    </source>
</evidence>
<evidence type="ECO:0000256" key="4">
    <source>
        <dbReference type="ARBA" id="ARBA00022989"/>
    </source>
</evidence>
<evidence type="ECO:0000256" key="7">
    <source>
        <dbReference type="SAM" id="Phobius"/>
    </source>
</evidence>
<dbReference type="InterPro" id="IPR000715">
    <property type="entry name" value="Glycosyl_transferase_4"/>
</dbReference>
<dbReference type="GO" id="GO:0071555">
    <property type="term" value="P:cell wall organization"/>
    <property type="evidence" value="ECO:0007669"/>
    <property type="project" value="TreeGrafter"/>
</dbReference>
<dbReference type="GO" id="GO:0016780">
    <property type="term" value="F:phosphotransferase activity, for other substituted phosphate groups"/>
    <property type="evidence" value="ECO:0007669"/>
    <property type="project" value="InterPro"/>
</dbReference>
<organism evidence="8 9">
    <name type="scientific">Candidatus Collierbacteria bacterium GW2011_GWA2_42_17</name>
    <dbReference type="NCBI Taxonomy" id="1618378"/>
    <lineage>
        <taxon>Bacteria</taxon>
        <taxon>Candidatus Collieribacteriota</taxon>
    </lineage>
</organism>
<feature type="transmembrane region" description="Helical" evidence="7">
    <location>
        <begin position="60"/>
        <end position="80"/>
    </location>
</feature>
<dbReference type="EMBL" id="LCDA01000003">
    <property type="protein sequence ID" value="KKS43056.1"/>
    <property type="molecule type" value="Genomic_DNA"/>
</dbReference>
<keyword evidence="6" id="KW-0479">Metal-binding</keyword>
<proteinExistence type="predicted"/>
<feature type="transmembrane region" description="Helical" evidence="7">
    <location>
        <begin position="220"/>
        <end position="238"/>
    </location>
</feature>
<evidence type="ECO:0000313" key="8">
    <source>
        <dbReference type="EMBL" id="KKS43056.1"/>
    </source>
</evidence>
<dbReference type="PATRIC" id="fig|1618378.3.peg.465"/>
<evidence type="ECO:0000256" key="2">
    <source>
        <dbReference type="ARBA" id="ARBA00022679"/>
    </source>
</evidence>
<sequence length="341" mass="37759">MFIALTTIITSFFITAVLIVPFINFLYKLKFFKKKTAITSLNKNAAITHLKSKSRTPEGAGLLLIIVIIFLFLSIFTLFHSVNGNITSNFPIVKEIGIIIFSLISFGLLGLYDDIVKFFELQQDRGFSGIKTKTKLLIQVLLATAISSFMYFGLGINFINFPIIGILHLGPIFIIFAALVIIIFSNAVNFTDGVDGLSMGILLICLFGYLIISVNIIDTPLSTFIGIWIGTIVAFLYFNVYPANVFLGDVGSLSFGATLATIALLSGKVFIIFIFGLLFFVEFLSSFIQLSAKAIIKRPILPVAPIHYLFLKKGWKESQLTQRAWLATTILVIFGLFISNI</sequence>
<comment type="caution">
    <text evidence="8">The sequence shown here is derived from an EMBL/GenBank/DDBJ whole genome shotgun (WGS) entry which is preliminary data.</text>
</comment>
<dbReference type="PANTHER" id="PTHR22926">
    <property type="entry name" value="PHOSPHO-N-ACETYLMURAMOYL-PENTAPEPTIDE-TRANSFERASE"/>
    <property type="match status" value="1"/>
</dbReference>
<dbReference type="AlphaFoldDB" id="A0A0G1B9P2"/>
<dbReference type="PROSITE" id="PS01348">
    <property type="entry name" value="MRAY_2"/>
    <property type="match status" value="1"/>
</dbReference>
<feature type="transmembrane region" description="Helical" evidence="7">
    <location>
        <begin position="196"/>
        <end position="214"/>
    </location>
</feature>
<protein>
    <submittedName>
        <fullName evidence="8">Phospho-N-acetylmuramoyl-pentapeptide-transferase</fullName>
    </submittedName>
</protein>
<comment type="subcellular location">
    <subcellularLocation>
        <location evidence="1">Membrane</location>
        <topology evidence="1">Multi-pass membrane protein</topology>
    </subcellularLocation>
</comment>